<evidence type="ECO:0000313" key="2">
    <source>
        <dbReference type="EMBL" id="CAB9528854.1"/>
    </source>
</evidence>
<dbReference type="EMBL" id="CAICTM010002335">
    <property type="protein sequence ID" value="CAB9528854.1"/>
    <property type="molecule type" value="Genomic_DNA"/>
</dbReference>
<feature type="region of interest" description="Disordered" evidence="1">
    <location>
        <begin position="247"/>
        <end position="319"/>
    </location>
</feature>
<feature type="compositionally biased region" description="Basic residues" evidence="1">
    <location>
        <begin position="1"/>
        <end position="11"/>
    </location>
</feature>
<feature type="compositionally biased region" description="Polar residues" evidence="1">
    <location>
        <begin position="193"/>
        <end position="203"/>
    </location>
</feature>
<protein>
    <submittedName>
        <fullName evidence="2">Uncharacterized protein</fullName>
    </submittedName>
</protein>
<reference evidence="2" key="1">
    <citation type="submission" date="2020-06" db="EMBL/GenBank/DDBJ databases">
        <authorList>
            <consortium name="Plant Systems Biology data submission"/>
        </authorList>
    </citation>
    <scope>NUCLEOTIDE SEQUENCE</scope>
    <source>
        <strain evidence="2">D6</strain>
    </source>
</reference>
<name>A0A9N8F1F0_9STRA</name>
<sequence length="1315" mass="147297">MELRPRRKQRSKSCLDLRNLFDRSVSPTETASDSSDRSDSNDSNEIEDFSQEAFMLTVQQTIGCRPRKKKGTPLLDYILAGNSKLESGWLQKRLMANDNESINESIKVPGNEKRLLLFLFVALSGAGWGADGTSPSELLSTAWGVSKPAIRRACSSALDDSFLAWATQAYGSNPESSEVDESNNKRSVRPENPSEQAAANNVFSPAVMDRNSKRRDMRDTPSIFVAAEDFASPVSVLSPAQAQSVCSPVSVSSDGGDDDGFLSPTIRNEHYEQPRRHNGTRLDFNRAENVDATAQTDEFKVDATTQTDDDLLSDEESLPDEPVLDFHGRIMADINADNISFAVEEAISRVVAFLFKKKKDALALDFAQEDNEDDNEQDDDESDLAQILRASARASAEIITLRPFKNGSPLKILRIRENRKGTGDKKGRKLRAKGFLVEALLSNLELSFDETVSIIQSLGKRRGVRMIKQENDCGLDIAQCAALMLYLPATGRALERLQKFMKWAVPSIGPSLFPLTLRKKIAKYSMDMFDIKLGFELVSLEIGGHTRNQRCLHVWIKEPAVAIQRLTQSALVAGKFEDSILFSNHEEELIVVQGSDRGGDVTANLVRLANRLGGNSSQHCLPLSFYEFGKESYYNLQATIFHPHKPTRQFLQSLLNGEYHMIVVTVHNSSSGAVLDAQCKMLRFVFPEGCRWRLVVDRYNQDETEVVAATVEERSLPPSVRLFNPEEEALLQQDQDRIGLSLQLIVSSTADQDNDISYNGFKLRNCFGRAVHTEYFTEDLVCAAANNFVQVCCLQSKCLTADDIKCNTTVMGQGTASVMCPCTICIAPKKDFAAYLTKPRDEQPANREGELSNPRLFEGFIAEAKGLADWVRLNSAGRAKTLKMKYRSVVYSPLLYTPPAMNTCSGMHVSSGLLTHLTTRLLVQLGELDKSTKWLTDLRIMVAEANQFLPTSNQTAEKLRKQDAKLVRDISAARSMGATEMIEQLQRERDNIGTTLQAQTKARDAAKLFVEKGNEFLGNLAKKTKNRIVGEATYCFRKAYEVDGRVNFRVENSGFELSNGDGLRVLERRDKIVARMHKVYDDNPVLQRGVSNLMDTYLKQTSLLNEMSVAMKSQRKWSVLACDQFEAAAQEYAKLWISSGARGEEDATIFNKLHVLVTHIPQFVRLHGMLGRGSEEGFESSHKCIERVRDPLKCMTSTEERAHTIYRRIMLQSRPEIETIFEEVNEHFSQKKRGPYRKDPSRMKTADSAPAAGRHIDSLSLPEGFIQSINGYVVKEQWKDYFEYVCFSKVPSSWSAIFRNDDGLGSACQVRTEYV</sequence>
<accession>A0A9N8F1F0</accession>
<keyword evidence="3" id="KW-1185">Reference proteome</keyword>
<feature type="region of interest" description="Disordered" evidence="1">
    <location>
        <begin position="172"/>
        <end position="215"/>
    </location>
</feature>
<evidence type="ECO:0000256" key="1">
    <source>
        <dbReference type="SAM" id="MobiDB-lite"/>
    </source>
</evidence>
<evidence type="ECO:0000313" key="3">
    <source>
        <dbReference type="Proteomes" id="UP001153069"/>
    </source>
</evidence>
<gene>
    <name evidence="2" type="ORF">SEMRO_2337_G323880.1</name>
</gene>
<organism evidence="2 3">
    <name type="scientific">Seminavis robusta</name>
    <dbReference type="NCBI Taxonomy" id="568900"/>
    <lineage>
        <taxon>Eukaryota</taxon>
        <taxon>Sar</taxon>
        <taxon>Stramenopiles</taxon>
        <taxon>Ochrophyta</taxon>
        <taxon>Bacillariophyta</taxon>
        <taxon>Bacillariophyceae</taxon>
        <taxon>Bacillariophycidae</taxon>
        <taxon>Naviculales</taxon>
        <taxon>Naviculaceae</taxon>
        <taxon>Seminavis</taxon>
    </lineage>
</organism>
<dbReference type="Proteomes" id="UP001153069">
    <property type="component" value="Unassembled WGS sequence"/>
</dbReference>
<feature type="region of interest" description="Disordered" evidence="1">
    <location>
        <begin position="1"/>
        <end position="44"/>
    </location>
</feature>
<feature type="compositionally biased region" description="Acidic residues" evidence="1">
    <location>
        <begin position="307"/>
        <end position="319"/>
    </location>
</feature>
<comment type="caution">
    <text evidence="2">The sequence shown here is derived from an EMBL/GenBank/DDBJ whole genome shotgun (WGS) entry which is preliminary data.</text>
</comment>
<proteinExistence type="predicted"/>